<evidence type="ECO:0000256" key="1">
    <source>
        <dbReference type="SAM" id="MobiDB-lite"/>
    </source>
</evidence>
<name>A0A9N7VE02_PLEPL</name>
<protein>
    <submittedName>
        <fullName evidence="2">Uncharacterized protein</fullName>
    </submittedName>
</protein>
<organism evidence="2 3">
    <name type="scientific">Pleuronectes platessa</name>
    <name type="common">European plaice</name>
    <dbReference type="NCBI Taxonomy" id="8262"/>
    <lineage>
        <taxon>Eukaryota</taxon>
        <taxon>Metazoa</taxon>
        <taxon>Chordata</taxon>
        <taxon>Craniata</taxon>
        <taxon>Vertebrata</taxon>
        <taxon>Euteleostomi</taxon>
        <taxon>Actinopterygii</taxon>
        <taxon>Neopterygii</taxon>
        <taxon>Teleostei</taxon>
        <taxon>Neoteleostei</taxon>
        <taxon>Acanthomorphata</taxon>
        <taxon>Carangaria</taxon>
        <taxon>Pleuronectiformes</taxon>
        <taxon>Pleuronectoidei</taxon>
        <taxon>Pleuronectidae</taxon>
        <taxon>Pleuronectes</taxon>
    </lineage>
</organism>
<proteinExistence type="predicted"/>
<dbReference type="AlphaFoldDB" id="A0A9N7VE02"/>
<evidence type="ECO:0000313" key="2">
    <source>
        <dbReference type="EMBL" id="CAB1450952.1"/>
    </source>
</evidence>
<reference evidence="2" key="1">
    <citation type="submission" date="2020-03" db="EMBL/GenBank/DDBJ databases">
        <authorList>
            <person name="Weist P."/>
        </authorList>
    </citation>
    <scope>NUCLEOTIDE SEQUENCE</scope>
</reference>
<gene>
    <name evidence="2" type="ORF">PLEPLA_LOCUS38644</name>
</gene>
<dbReference type="Proteomes" id="UP001153269">
    <property type="component" value="Unassembled WGS sequence"/>
</dbReference>
<accession>A0A9N7VE02</accession>
<keyword evidence="3" id="KW-1185">Reference proteome</keyword>
<feature type="region of interest" description="Disordered" evidence="1">
    <location>
        <begin position="25"/>
        <end position="63"/>
    </location>
</feature>
<dbReference type="EMBL" id="CADEAL010004070">
    <property type="protein sequence ID" value="CAB1450952.1"/>
    <property type="molecule type" value="Genomic_DNA"/>
</dbReference>
<feature type="compositionally biased region" description="Basic and acidic residues" evidence="1">
    <location>
        <begin position="35"/>
        <end position="53"/>
    </location>
</feature>
<evidence type="ECO:0000313" key="3">
    <source>
        <dbReference type="Proteomes" id="UP001153269"/>
    </source>
</evidence>
<comment type="caution">
    <text evidence="2">The sequence shown here is derived from an EMBL/GenBank/DDBJ whole genome shotgun (WGS) entry which is preliminary data.</text>
</comment>
<sequence length="147" mass="16969">MEYQMIFFAFPLHLRRRRVAAYKTAHMTSARRDKKNGSKKERAQGRGNEDRWGSFKQPGFTGGGELHRSAEWRGWGGDEQLQCFPVPIIFIPHRIRTRHVPPNAHPSFSSPLQASEIQGKECRPLLRLRKGKSECGWVVKLHTSTYL</sequence>